<feature type="domain" description="Pus10-like C-terminal" evidence="7">
    <location>
        <begin position="202"/>
        <end position="452"/>
    </location>
</feature>
<name>A0A9E7N8Y6_9EURY</name>
<feature type="compositionally biased region" description="Acidic residues" evidence="6">
    <location>
        <begin position="171"/>
        <end position="181"/>
    </location>
</feature>
<comment type="catalytic activity">
    <reaction evidence="5">
        <text>uridine(54) in tRNA = pseudouridine(54) in tRNA</text>
        <dbReference type="Rhea" id="RHEA:57876"/>
        <dbReference type="Rhea" id="RHEA-COMP:10193"/>
        <dbReference type="Rhea" id="RHEA-COMP:14141"/>
        <dbReference type="ChEBI" id="CHEBI:65314"/>
        <dbReference type="ChEBI" id="CHEBI:65315"/>
    </reaction>
</comment>
<dbReference type="HAMAP" id="MF_01893">
    <property type="entry name" value="Pus10_arch"/>
    <property type="match status" value="1"/>
</dbReference>
<dbReference type="Pfam" id="PF21238">
    <property type="entry name" value="Pus10_C"/>
    <property type="match status" value="1"/>
</dbReference>
<feature type="binding site" evidence="5">
    <location>
        <position position="417"/>
    </location>
    <ligand>
        <name>substrate</name>
    </ligand>
</feature>
<comment type="catalytic activity">
    <reaction evidence="5">
        <text>uridine(55) in tRNA = pseudouridine(55) in tRNA</text>
        <dbReference type="Rhea" id="RHEA:42532"/>
        <dbReference type="Rhea" id="RHEA-COMP:10101"/>
        <dbReference type="Rhea" id="RHEA-COMP:10102"/>
        <dbReference type="ChEBI" id="CHEBI:65314"/>
        <dbReference type="ChEBI" id="CHEBI:65315"/>
        <dbReference type="EC" id="5.4.99.25"/>
    </reaction>
</comment>
<evidence type="ECO:0000256" key="3">
    <source>
        <dbReference type="ARBA" id="ARBA00022884"/>
    </source>
</evidence>
<evidence type="ECO:0000256" key="2">
    <source>
        <dbReference type="ARBA" id="ARBA00022694"/>
    </source>
</evidence>
<dbReference type="Gene3D" id="3.30.70.3190">
    <property type="match status" value="1"/>
</dbReference>
<keyword evidence="4 5" id="KW-0413">Isomerase</keyword>
<dbReference type="NCBIfam" id="TIGR01213">
    <property type="entry name" value="pseudo_Pus10arc"/>
    <property type="match status" value="1"/>
</dbReference>
<feature type="active site" description="Nucleophile" evidence="5">
    <location>
        <position position="279"/>
    </location>
</feature>
<evidence type="ECO:0000313" key="9">
    <source>
        <dbReference type="EMBL" id="UTF53912.1"/>
    </source>
</evidence>
<dbReference type="EMBL" id="CP100355">
    <property type="protein sequence ID" value="UTF53912.1"/>
    <property type="molecule type" value="Genomic_DNA"/>
</dbReference>
<sequence length="470" mass="51210">MTLTEDARALLASGPVCDACLGRPVADRSFGLANAERGRALRTTVALADDEDFEPVDPLDCWVCEGYCGTFDAVADTVVAALEGIDFDTYQVGTRVPPLVEENDRLLREDAGFDLDAGEPLKREFNREVGRRVGARTGAAFEVERPDVLAVIDLEAFDPFEVLEAVKESESEAVNESESASEGDASVPVTSHTVDLQVNPAFVYGRYRKLERDIPQTEWPCRECGGDGVQLGDEGEEPCEYCGGSGYLYDESVEQFVRPHVVKAMDGESGTFHGAGREDVDALMLGTGRPFVLEVKRPRIRSPDPAALEAVINEAADGSVEVEGLRLATYEMVERVKEHDASKRYRAQVAFEDPVDQATFDAALEALDGATLEQYTPERVDHRRASLTRERTVHAIEGDLIEPTSAEVSVHGEGGLYIKELISGDNGRTEPSLAGLLEVGAEVTALDVIAVEGEDEPFERDEYFREPSSA</sequence>
<dbReference type="EC" id="5.4.99.25" evidence="5"/>
<evidence type="ECO:0000259" key="8">
    <source>
        <dbReference type="Pfam" id="PF22023"/>
    </source>
</evidence>
<dbReference type="AlphaFoldDB" id="A0A9E7N8Y6"/>
<feature type="domain" description="Pus10 THUMP" evidence="8">
    <location>
        <begin position="75"/>
        <end position="153"/>
    </location>
</feature>
<dbReference type="InterPro" id="IPR020103">
    <property type="entry name" value="PsdUridine_synth_cat_dom_sf"/>
</dbReference>
<organism evidence="9 10">
    <name type="scientific">Natronosalvus rutilus</name>
    <dbReference type="NCBI Taxonomy" id="2953753"/>
    <lineage>
        <taxon>Archaea</taxon>
        <taxon>Methanobacteriati</taxon>
        <taxon>Methanobacteriota</taxon>
        <taxon>Stenosarchaea group</taxon>
        <taxon>Halobacteria</taxon>
        <taxon>Halobacteriales</taxon>
        <taxon>Natrialbaceae</taxon>
        <taxon>Natronosalvus</taxon>
    </lineage>
</organism>
<dbReference type="GeneID" id="73288600"/>
<evidence type="ECO:0000256" key="4">
    <source>
        <dbReference type="ARBA" id="ARBA00023235"/>
    </source>
</evidence>
<dbReference type="RefSeq" id="WP_254158429.1">
    <property type="nucleotide sequence ID" value="NZ_CP100355.1"/>
</dbReference>
<evidence type="ECO:0000313" key="10">
    <source>
        <dbReference type="Proteomes" id="UP001056855"/>
    </source>
</evidence>
<dbReference type="Proteomes" id="UP001056855">
    <property type="component" value="Chromosome"/>
</dbReference>
<proteinExistence type="inferred from homology"/>
<reference evidence="9" key="1">
    <citation type="submission" date="2022-06" db="EMBL/GenBank/DDBJ databases">
        <title>Diverse halophilic archaea isolated from saline environments.</title>
        <authorList>
            <person name="Cui H.-L."/>
        </authorList>
    </citation>
    <scope>NUCLEOTIDE SEQUENCE</scope>
    <source>
        <strain evidence="9">WLHS1</strain>
    </source>
</reference>
<evidence type="ECO:0000259" key="7">
    <source>
        <dbReference type="Pfam" id="PF21238"/>
    </source>
</evidence>
<evidence type="ECO:0000256" key="6">
    <source>
        <dbReference type="SAM" id="MobiDB-lite"/>
    </source>
</evidence>
<feature type="region of interest" description="Disordered" evidence="6">
    <location>
        <begin position="168"/>
        <end position="191"/>
    </location>
</feature>
<dbReference type="PANTHER" id="PTHR21568">
    <property type="entry name" value="TRNA PSEUDOURIDINE SYNTHASE PUS10"/>
    <property type="match status" value="1"/>
</dbReference>
<gene>
    <name evidence="5" type="primary">pus10</name>
    <name evidence="9" type="ORF">NGM29_01100</name>
</gene>
<dbReference type="InterPro" id="IPR005912">
    <property type="entry name" value="Pus10"/>
</dbReference>
<dbReference type="GO" id="GO:0031119">
    <property type="term" value="P:tRNA pseudouridine synthesis"/>
    <property type="evidence" value="ECO:0007669"/>
    <property type="project" value="UniProtKB-UniRule"/>
</dbReference>
<dbReference type="Gene3D" id="3.30.70.2510">
    <property type="match status" value="1"/>
</dbReference>
<evidence type="ECO:0000256" key="5">
    <source>
        <dbReference type="HAMAP-Rule" id="MF_01893"/>
    </source>
</evidence>
<dbReference type="GO" id="GO:0000049">
    <property type="term" value="F:tRNA binding"/>
    <property type="evidence" value="ECO:0007669"/>
    <property type="project" value="InterPro"/>
</dbReference>
<keyword evidence="3 5" id="KW-0694">RNA-binding</keyword>
<dbReference type="GO" id="GO:0160148">
    <property type="term" value="F:tRNA pseudouridine(55) synthase activity"/>
    <property type="evidence" value="ECO:0007669"/>
    <property type="project" value="UniProtKB-EC"/>
</dbReference>
<keyword evidence="10" id="KW-1185">Reference proteome</keyword>
<dbReference type="InterPro" id="IPR039894">
    <property type="entry name" value="Pus10-like"/>
</dbReference>
<protein>
    <recommendedName>
        <fullName evidence="5">tRNA pseudouridine synthase Pus10</fullName>
        <ecNumber evidence="5">5.4.99.25</ecNumber>
    </recommendedName>
    <alternativeName>
        <fullName evidence="5">tRNA pseudouridine 54/55 synthase</fullName>
        <shortName evidence="5">Psi54/55 synthase</shortName>
    </alternativeName>
</protein>
<evidence type="ECO:0000256" key="1">
    <source>
        <dbReference type="ARBA" id="ARBA00009652"/>
    </source>
</evidence>
<dbReference type="InterPro" id="IPR048741">
    <property type="entry name" value="Pus10-like_C"/>
</dbReference>
<comment type="function">
    <text evidence="5">Responsible for synthesis of pseudouridine from uracil-54 and uracil-55 in the psi GC loop of transfer RNAs.</text>
</comment>
<keyword evidence="2 5" id="KW-0819">tRNA processing</keyword>
<comment type="similarity">
    <text evidence="1 5">Belongs to the pseudouridine synthase Pus10 family.</text>
</comment>
<dbReference type="SUPFAM" id="SSF55120">
    <property type="entry name" value="Pseudouridine synthase"/>
    <property type="match status" value="1"/>
</dbReference>
<dbReference type="KEGG" id="sawl:NGM29_01100"/>
<dbReference type="FunFam" id="3.30.70.2510:FF:000001">
    <property type="entry name" value="tRNA pseudouridine synthase Pus10"/>
    <property type="match status" value="1"/>
</dbReference>
<feature type="binding site" evidence="5">
    <location>
        <position position="345"/>
    </location>
    <ligand>
        <name>substrate</name>
    </ligand>
</feature>
<dbReference type="InterPro" id="IPR055174">
    <property type="entry name" value="Pus10_THUMP_arc"/>
</dbReference>
<accession>A0A9E7N8Y6</accession>
<dbReference type="PANTHER" id="PTHR21568:SF0">
    <property type="entry name" value="TRNA PSEUDOURIDINE SYNTHASE PUS10"/>
    <property type="match status" value="1"/>
</dbReference>
<dbReference type="Pfam" id="PF22023">
    <property type="entry name" value="Pus10_THUMP_arc"/>
    <property type="match status" value="1"/>
</dbReference>